<dbReference type="Gene3D" id="3.30.70.270">
    <property type="match status" value="2"/>
</dbReference>
<evidence type="ECO:0008006" key="3">
    <source>
        <dbReference type="Google" id="ProtNLM"/>
    </source>
</evidence>
<reference evidence="1 2" key="1">
    <citation type="journal article" date="2018" name="PLoS Genet.">
        <title>Population sequencing reveals clonal diversity and ancestral inbreeding in the grapevine cultivar Chardonnay.</title>
        <authorList>
            <person name="Roach M.J."/>
            <person name="Johnson D.L."/>
            <person name="Bohlmann J."/>
            <person name="van Vuuren H.J."/>
            <person name="Jones S.J."/>
            <person name="Pretorius I.S."/>
            <person name="Schmidt S.A."/>
            <person name="Borneman A.R."/>
        </authorList>
    </citation>
    <scope>NUCLEOTIDE SEQUENCE [LARGE SCALE GENOMIC DNA]</scope>
    <source>
        <strain evidence="2">cv. Chardonnay</strain>
        <tissue evidence="1">Leaf</tissue>
    </source>
</reference>
<dbReference type="PANTHER" id="PTHR48475">
    <property type="entry name" value="RIBONUCLEASE H"/>
    <property type="match status" value="1"/>
</dbReference>
<dbReference type="GO" id="GO:0003676">
    <property type="term" value="F:nucleic acid binding"/>
    <property type="evidence" value="ECO:0007669"/>
    <property type="project" value="InterPro"/>
</dbReference>
<proteinExistence type="predicted"/>
<sequence>MTASSWIACACPCGPHIYPLTSNSLGLDHFIPVVTIANHSRGDQHFDVDWSPIIKDLYSPDLGNPLGCRGSACVEVMTTLHGSAPSLRRHAGGCVPPEGLDLCSQSGFTFLDQSRGEIGSIFREIGYGSAGDWQPADRPSIVQDETLHDSMSPPPPPPVLKCLRPHLILPAKFRMSDIERYTSIGCPRIHLQLYSTVMRAHGLDESQMITLFPLSLNVSRRELEALRQGTDEGLWIDSSPGDVKRKKPFEEIDQLMARRDLLFHIRPQDNHVMQHSSPRDLHLPIPGLEPSDFCSFCFEDAETVSQLGLDMRPIAVPLQHAIQNLIDQGLVHLGQPSVTTNPLPTHITHAVPPPADNMHSIDFVEFDDHIHMLRVEWYDSSPPQPLDPWRGRPPRRRLEERTTRFEVVAEHSDSHFHMELVSIFQPQSSIFLLDNGSALNTVRAYDSTRREVMGTLEIELLIGSAIFATVFQVLRIPASFNLLLGQPWIHRVRAIPYSLHQKVKFIHDGQVVTTLEMEDFYRDFVAMSFDQHGRTMVLDMMRSMSYIPGMGLGRRQHGPKHCRDRSIVDRVVPHEEYVNEMLAMSLSQTEETVKPGLASPFDLFGVSVIEIAEEILAAFAPEIDTEVVDFGTADQPRELRIGLDLSIDERDSLIQLLMSYLDIFAWSYEDMPDLDLSIVNIICISPCQTDLNKASPKDDFPFPHIDMLVDSTAGHSMLSFMDGFSDQITWQLWRGSLRGIRQFRLRLNPKKCTFGVTSGKLLGYMVSERGIEVDPDKIRAILDIPASRTKREVRGFLANHSGYGIGFLLISSHGDHIPISVRLAFSDQHPAMINIVEYEACILGLETTLELEIRQMEVFGDSNMVLR</sequence>
<evidence type="ECO:0000313" key="2">
    <source>
        <dbReference type="Proteomes" id="UP000288805"/>
    </source>
</evidence>
<protein>
    <recommendedName>
        <fullName evidence="3">RNase H type-1 domain-containing protein</fullName>
    </recommendedName>
</protein>
<accession>A0A438CE05</accession>
<dbReference type="InterPro" id="IPR036397">
    <property type="entry name" value="RNaseH_sf"/>
</dbReference>
<name>A0A438CE05_VITVI</name>
<dbReference type="PANTHER" id="PTHR48475:SF1">
    <property type="entry name" value="RNASE H TYPE-1 DOMAIN-CONTAINING PROTEIN"/>
    <property type="match status" value="1"/>
</dbReference>
<evidence type="ECO:0000313" key="1">
    <source>
        <dbReference type="EMBL" id="RVW21434.1"/>
    </source>
</evidence>
<dbReference type="Gene3D" id="3.30.420.10">
    <property type="entry name" value="Ribonuclease H-like superfamily/Ribonuclease H"/>
    <property type="match status" value="1"/>
</dbReference>
<dbReference type="AlphaFoldDB" id="A0A438CE05"/>
<dbReference type="InterPro" id="IPR043128">
    <property type="entry name" value="Rev_trsase/Diguanyl_cyclase"/>
</dbReference>
<dbReference type="InterPro" id="IPR043502">
    <property type="entry name" value="DNA/RNA_pol_sf"/>
</dbReference>
<organism evidence="1 2">
    <name type="scientific">Vitis vinifera</name>
    <name type="common">Grape</name>
    <dbReference type="NCBI Taxonomy" id="29760"/>
    <lineage>
        <taxon>Eukaryota</taxon>
        <taxon>Viridiplantae</taxon>
        <taxon>Streptophyta</taxon>
        <taxon>Embryophyta</taxon>
        <taxon>Tracheophyta</taxon>
        <taxon>Spermatophyta</taxon>
        <taxon>Magnoliopsida</taxon>
        <taxon>eudicotyledons</taxon>
        <taxon>Gunneridae</taxon>
        <taxon>Pentapetalae</taxon>
        <taxon>rosids</taxon>
        <taxon>Vitales</taxon>
        <taxon>Vitaceae</taxon>
        <taxon>Viteae</taxon>
        <taxon>Vitis</taxon>
    </lineage>
</organism>
<comment type="caution">
    <text evidence="1">The sequence shown here is derived from an EMBL/GenBank/DDBJ whole genome shotgun (WGS) entry which is preliminary data.</text>
</comment>
<dbReference type="Proteomes" id="UP000288805">
    <property type="component" value="Unassembled WGS sequence"/>
</dbReference>
<dbReference type="EMBL" id="QGNW01002293">
    <property type="protein sequence ID" value="RVW21434.1"/>
    <property type="molecule type" value="Genomic_DNA"/>
</dbReference>
<gene>
    <name evidence="1" type="ORF">CK203_108817</name>
</gene>
<dbReference type="SUPFAM" id="SSF56672">
    <property type="entry name" value="DNA/RNA polymerases"/>
    <property type="match status" value="1"/>
</dbReference>